<proteinExistence type="predicted"/>
<evidence type="ECO:0000313" key="2">
    <source>
        <dbReference type="EMBL" id="KRG75380.1"/>
    </source>
</evidence>
<dbReference type="GO" id="GO:0006629">
    <property type="term" value="P:lipid metabolic process"/>
    <property type="evidence" value="ECO:0007669"/>
    <property type="project" value="InterPro"/>
</dbReference>
<dbReference type="InterPro" id="IPR017946">
    <property type="entry name" value="PLC-like_Pdiesterase_TIM-brl"/>
</dbReference>
<dbReference type="CDD" id="cd08589">
    <property type="entry name" value="PI-PLCc_SaPLC1_like"/>
    <property type="match status" value="1"/>
</dbReference>
<sequence>MLLLLALALGPAAAAAAPAAVRLNDVLAVGTHNSYKLPMPNARLQALAGRDLDMAQALDYAHRPLAEQLQHGARQLELDANYDPQGGHYAAGSADPDLQRPGFKVLHMPGLDNASSCVRLQQCLQQLRAWSDAHPRHVPILLLVNAKDDQNARLGGIDALRFDAAAFDALDAEIRSVLGPGKLIVPDDVQAGYPTLREAVLAGNWPVLEHARGRFLFALDEGPAKVALYRGDRPSLQGRVLFVNTDADSPAAAYMTLNDPIGQAEQIRRAVQQGFIVRTRADAETREARTGDTRRREAALASGAQYVSTDYLWPDPRFGTEYQVPLPRGAAATCNPLRARHCALPDLEAMP</sequence>
<dbReference type="PATRIC" id="fig|517011.3.peg.551"/>
<dbReference type="SUPFAM" id="SSF51695">
    <property type="entry name" value="PLC-like phosphodiesterases"/>
    <property type="match status" value="1"/>
</dbReference>
<dbReference type="Gene3D" id="3.20.20.190">
    <property type="entry name" value="Phosphatidylinositol (PI) phosphodiesterase"/>
    <property type="match status" value="1"/>
</dbReference>
<gene>
    <name evidence="2" type="ORF">ABB28_05410</name>
</gene>
<dbReference type="EMBL" id="LDJK01000014">
    <property type="protein sequence ID" value="KRG75380.1"/>
    <property type="molecule type" value="Genomic_DNA"/>
</dbReference>
<dbReference type="Proteomes" id="UP000051386">
    <property type="component" value="Unassembled WGS sequence"/>
</dbReference>
<reference evidence="2 3" key="1">
    <citation type="submission" date="2015-05" db="EMBL/GenBank/DDBJ databases">
        <title>Genome sequencing and analysis of members of genus Stenotrophomonas.</title>
        <authorList>
            <person name="Patil P.P."/>
            <person name="Midha S."/>
            <person name="Patil P.B."/>
        </authorList>
    </citation>
    <scope>NUCLEOTIDE SEQUENCE [LARGE SCALE GENOMIC DNA]</scope>
    <source>
        <strain evidence="2 3">DSM 21508</strain>
    </source>
</reference>
<accession>A0A0R0DCN5</accession>
<evidence type="ECO:0000313" key="3">
    <source>
        <dbReference type="Proteomes" id="UP000051386"/>
    </source>
</evidence>
<keyword evidence="3" id="KW-1185">Reference proteome</keyword>
<dbReference type="Pfam" id="PF16670">
    <property type="entry name" value="PI-PLC-C1"/>
    <property type="match status" value="1"/>
</dbReference>
<keyword evidence="1" id="KW-0732">Signal</keyword>
<dbReference type="GO" id="GO:0008081">
    <property type="term" value="F:phosphoric diester hydrolase activity"/>
    <property type="evidence" value="ECO:0007669"/>
    <property type="project" value="InterPro"/>
</dbReference>
<evidence type="ECO:0000256" key="1">
    <source>
        <dbReference type="SAM" id="SignalP"/>
    </source>
</evidence>
<comment type="caution">
    <text evidence="2">The sequence shown here is derived from an EMBL/GenBank/DDBJ whole genome shotgun (WGS) entry which is preliminary data.</text>
</comment>
<dbReference type="InterPro" id="IPR032075">
    <property type="entry name" value="PI-PLC-C1"/>
</dbReference>
<organism evidence="2 3">
    <name type="scientific">Stenotrophomonas chelatiphaga</name>
    <dbReference type="NCBI Taxonomy" id="517011"/>
    <lineage>
        <taxon>Bacteria</taxon>
        <taxon>Pseudomonadati</taxon>
        <taxon>Pseudomonadota</taxon>
        <taxon>Gammaproteobacteria</taxon>
        <taxon>Lysobacterales</taxon>
        <taxon>Lysobacteraceae</taxon>
        <taxon>Stenotrophomonas</taxon>
    </lineage>
</organism>
<evidence type="ECO:0008006" key="4">
    <source>
        <dbReference type="Google" id="ProtNLM"/>
    </source>
</evidence>
<protein>
    <recommendedName>
        <fullName evidence="4">Calcium-dependent phosphoinositide phospholipase C</fullName>
    </recommendedName>
</protein>
<feature type="chain" id="PRO_5006395607" description="Calcium-dependent phosphoinositide phospholipase C" evidence="1">
    <location>
        <begin position="17"/>
        <end position="351"/>
    </location>
</feature>
<dbReference type="AlphaFoldDB" id="A0A0R0DCN5"/>
<feature type="signal peptide" evidence="1">
    <location>
        <begin position="1"/>
        <end position="16"/>
    </location>
</feature>
<name>A0A0R0DCN5_9GAMM</name>